<dbReference type="Proteomes" id="UP000823631">
    <property type="component" value="Unassembled WGS sequence"/>
</dbReference>
<dbReference type="EMBL" id="JADINH010000182">
    <property type="protein sequence ID" value="MBO8416541.1"/>
    <property type="molecule type" value="Genomic_DNA"/>
</dbReference>
<feature type="signal peptide" evidence="2">
    <location>
        <begin position="1"/>
        <end position="24"/>
    </location>
</feature>
<dbReference type="Pfam" id="PF03480">
    <property type="entry name" value="DctP"/>
    <property type="match status" value="1"/>
</dbReference>
<reference evidence="3" key="2">
    <citation type="journal article" date="2021" name="PeerJ">
        <title>Extensive microbial diversity within the chicken gut microbiome revealed by metagenomics and culture.</title>
        <authorList>
            <person name="Gilroy R."/>
            <person name="Ravi A."/>
            <person name="Getino M."/>
            <person name="Pursley I."/>
            <person name="Horton D.L."/>
            <person name="Alikhan N.F."/>
            <person name="Baker D."/>
            <person name="Gharbi K."/>
            <person name="Hall N."/>
            <person name="Watson M."/>
            <person name="Adriaenssens E.M."/>
            <person name="Foster-Nyarko E."/>
            <person name="Jarju S."/>
            <person name="Secka A."/>
            <person name="Antonio M."/>
            <person name="Oren A."/>
            <person name="Chaudhuri R.R."/>
            <person name="La Ragione R."/>
            <person name="Hildebrand F."/>
            <person name="Pallen M.J."/>
        </authorList>
    </citation>
    <scope>NUCLEOTIDE SEQUENCE</scope>
    <source>
        <strain evidence="3">17213</strain>
    </source>
</reference>
<keyword evidence="1 2" id="KW-0732">Signal</keyword>
<protein>
    <submittedName>
        <fullName evidence="3">TRAP transporter substrate-binding protein</fullName>
    </submittedName>
</protein>
<dbReference type="SUPFAM" id="SSF53850">
    <property type="entry name" value="Periplasmic binding protein-like II"/>
    <property type="match status" value="1"/>
</dbReference>
<name>A0A9D9GU14_9GAMM</name>
<dbReference type="GO" id="GO:0055085">
    <property type="term" value="P:transmembrane transport"/>
    <property type="evidence" value="ECO:0007669"/>
    <property type="project" value="InterPro"/>
</dbReference>
<dbReference type="PIRSF" id="PIRSF006470">
    <property type="entry name" value="DctB"/>
    <property type="match status" value="1"/>
</dbReference>
<organism evidence="3 4">
    <name type="scientific">Candidatus Avisuccinivibrio stercorigallinarum</name>
    <dbReference type="NCBI Taxonomy" id="2840704"/>
    <lineage>
        <taxon>Bacteria</taxon>
        <taxon>Pseudomonadati</taxon>
        <taxon>Pseudomonadota</taxon>
        <taxon>Gammaproteobacteria</taxon>
        <taxon>Aeromonadales</taxon>
        <taxon>Succinivibrionaceae</taxon>
        <taxon>Succinivibrionaceae incertae sedis</taxon>
        <taxon>Candidatus Avisuccinivibrio</taxon>
    </lineage>
</organism>
<feature type="chain" id="PRO_5039153348" evidence="2">
    <location>
        <begin position="25"/>
        <end position="328"/>
    </location>
</feature>
<dbReference type="GO" id="GO:0030288">
    <property type="term" value="C:outer membrane-bounded periplasmic space"/>
    <property type="evidence" value="ECO:0007669"/>
    <property type="project" value="InterPro"/>
</dbReference>
<gene>
    <name evidence="3" type="ORF">IAB19_09190</name>
</gene>
<dbReference type="InterPro" id="IPR038404">
    <property type="entry name" value="TRAP_DctP_sf"/>
</dbReference>
<evidence type="ECO:0000256" key="1">
    <source>
        <dbReference type="ARBA" id="ARBA00022729"/>
    </source>
</evidence>
<comment type="caution">
    <text evidence="3">The sequence shown here is derived from an EMBL/GenBank/DDBJ whole genome shotgun (WGS) entry which is preliminary data.</text>
</comment>
<dbReference type="AlphaFoldDB" id="A0A9D9GU14"/>
<evidence type="ECO:0000313" key="4">
    <source>
        <dbReference type="Proteomes" id="UP000823631"/>
    </source>
</evidence>
<dbReference type="NCBIfam" id="TIGR00787">
    <property type="entry name" value="dctP"/>
    <property type="match status" value="1"/>
</dbReference>
<proteinExistence type="predicted"/>
<dbReference type="PANTHER" id="PTHR33376">
    <property type="match status" value="1"/>
</dbReference>
<dbReference type="InterPro" id="IPR004682">
    <property type="entry name" value="TRAP_DctP"/>
</dbReference>
<evidence type="ECO:0000256" key="2">
    <source>
        <dbReference type="SAM" id="SignalP"/>
    </source>
</evidence>
<dbReference type="InterPro" id="IPR018389">
    <property type="entry name" value="DctP_fam"/>
</dbReference>
<dbReference type="NCBIfam" id="NF037995">
    <property type="entry name" value="TRAP_S1"/>
    <property type="match status" value="1"/>
</dbReference>
<evidence type="ECO:0000313" key="3">
    <source>
        <dbReference type="EMBL" id="MBO8416541.1"/>
    </source>
</evidence>
<reference evidence="3" key="1">
    <citation type="submission" date="2020-10" db="EMBL/GenBank/DDBJ databases">
        <authorList>
            <person name="Gilroy R."/>
        </authorList>
    </citation>
    <scope>NUCLEOTIDE SEQUENCE</scope>
    <source>
        <strain evidence="3">17213</strain>
    </source>
</reference>
<sequence>MKKTFALLSAVVLAAGLCASAADAKTVLRLATDVSRQDTQSQGGEYFVKLVDEATKGDVEVKFYPDGTLGSSTAIVSGVRTGTIDMAIIGCVNLGGLADGFLALDLPFIFKDKPHVYRALDGKVGEALNAQLDKVGLVGLSYFENGFRNITNSRAPIKVPDDVKGLKIRVPQSNTLVATFEALGANPVPMAYGELYTAMETGAIDSQDHPMPALYAGKFYEVQKYLSMTRHGYAAVAFVVNKRKFDKLTPEQQDIIRDAAIKAANYQRNLNSEMEGQMVADMEKTGLQVNDDVQLDLFVEATKSVRDAFVKEHGDEIVKLIEAERNVE</sequence>
<dbReference type="Gene3D" id="3.40.190.170">
    <property type="entry name" value="Bacterial extracellular solute-binding protein, family 7"/>
    <property type="match status" value="1"/>
</dbReference>
<dbReference type="PANTHER" id="PTHR33376:SF18">
    <property type="entry name" value="2,3-DIKETO-L-GULONATE-BINDING PERIPLASMIC PROTEIN YIAO"/>
    <property type="match status" value="1"/>
</dbReference>
<dbReference type="CDD" id="cd13603">
    <property type="entry name" value="PBP2_TRAP_Siap_TeaA_like"/>
    <property type="match status" value="1"/>
</dbReference>
<dbReference type="GO" id="GO:0030246">
    <property type="term" value="F:carbohydrate binding"/>
    <property type="evidence" value="ECO:0007669"/>
    <property type="project" value="TreeGrafter"/>
</dbReference>
<accession>A0A9D9GU14</accession>